<sequence>MRRSGVAIIACLMLIHPAAAQQATKFKGFFIGMSKKDAISLMPQGYRLKQGPAAIGFVPPNAMMDLASAMFDLDPDGTVTQIYLNKSIFGAEEMPGDQFMKAIVSNYGVGEVSCETKHTEYERLNGVPKYITSTECTGYSKNGELVQLTESRIKVTKPRQKPSFN</sequence>
<keyword evidence="3" id="KW-1185">Reference proteome</keyword>
<evidence type="ECO:0000313" key="2">
    <source>
        <dbReference type="EMBL" id="SDK42821.1"/>
    </source>
</evidence>
<gene>
    <name evidence="2" type="ORF">SAMN05444163_8087</name>
</gene>
<organism evidence="2 3">
    <name type="scientific">Bradyrhizobium ottawaense</name>
    <dbReference type="NCBI Taxonomy" id="931866"/>
    <lineage>
        <taxon>Bacteria</taxon>
        <taxon>Pseudomonadati</taxon>
        <taxon>Pseudomonadota</taxon>
        <taxon>Alphaproteobacteria</taxon>
        <taxon>Hyphomicrobiales</taxon>
        <taxon>Nitrobacteraceae</taxon>
        <taxon>Bradyrhizobium</taxon>
    </lineage>
</organism>
<name>A0ABY0QHA0_9BRAD</name>
<dbReference type="EMBL" id="LT629693">
    <property type="protein sequence ID" value="SDK42821.1"/>
    <property type="molecule type" value="Genomic_DNA"/>
</dbReference>
<feature type="chain" id="PRO_5045227338" evidence="1">
    <location>
        <begin position="21"/>
        <end position="165"/>
    </location>
</feature>
<proteinExistence type="predicted"/>
<reference evidence="2 3" key="1">
    <citation type="submission" date="2016-10" db="EMBL/GenBank/DDBJ databases">
        <authorList>
            <person name="Varghese N."/>
            <person name="Submissions S."/>
        </authorList>
    </citation>
    <scope>NUCLEOTIDE SEQUENCE [LARGE SCALE GENOMIC DNA]</scope>
    <source>
        <strain evidence="2 3">GAS524</strain>
    </source>
</reference>
<evidence type="ECO:0000313" key="3">
    <source>
        <dbReference type="Proteomes" id="UP000198803"/>
    </source>
</evidence>
<keyword evidence="1" id="KW-0732">Signal</keyword>
<evidence type="ECO:0000256" key="1">
    <source>
        <dbReference type="SAM" id="SignalP"/>
    </source>
</evidence>
<dbReference type="Proteomes" id="UP000198803">
    <property type="component" value="Chromosome I"/>
</dbReference>
<accession>A0ABY0QHA0</accession>
<feature type="signal peptide" evidence="1">
    <location>
        <begin position="1"/>
        <end position="20"/>
    </location>
</feature>
<protein>
    <submittedName>
        <fullName evidence="2">Uncharacterized protein</fullName>
    </submittedName>
</protein>